<dbReference type="SUPFAM" id="SSF51569">
    <property type="entry name" value="Aldolase"/>
    <property type="match status" value="1"/>
</dbReference>
<organism evidence="4 5">
    <name type="scientific">Pseudoclavibacter helvolus</name>
    <dbReference type="NCBI Taxonomy" id="255205"/>
    <lineage>
        <taxon>Bacteria</taxon>
        <taxon>Bacillati</taxon>
        <taxon>Actinomycetota</taxon>
        <taxon>Actinomycetes</taxon>
        <taxon>Micrococcales</taxon>
        <taxon>Microbacteriaceae</taxon>
        <taxon>Pseudoclavibacter</taxon>
    </lineage>
</organism>
<comment type="caution">
    <text evidence="4">The sequence shown here is derived from an EMBL/GenBank/DDBJ whole genome shotgun (WGS) entry which is preliminary data.</text>
</comment>
<dbReference type="GO" id="GO:0008270">
    <property type="term" value="F:zinc ion binding"/>
    <property type="evidence" value="ECO:0007669"/>
    <property type="project" value="InterPro"/>
</dbReference>
<dbReference type="PANTHER" id="PTHR30304:SF0">
    <property type="entry name" value="D-TAGATOSE-1,6-BISPHOSPHATE ALDOLASE SUBUNIT GATY-RELATED"/>
    <property type="match status" value="1"/>
</dbReference>
<evidence type="ECO:0000256" key="2">
    <source>
        <dbReference type="PIRSR" id="PIRSR001359-2"/>
    </source>
</evidence>
<dbReference type="AlphaFoldDB" id="A0A7W4YG59"/>
<dbReference type="Proteomes" id="UP000545286">
    <property type="component" value="Unassembled WGS sequence"/>
</dbReference>
<dbReference type="NCBIfam" id="TIGR00167">
    <property type="entry name" value="cbbA"/>
    <property type="match status" value="1"/>
</dbReference>
<dbReference type="Gene3D" id="3.20.20.70">
    <property type="entry name" value="Aldolase class I"/>
    <property type="match status" value="1"/>
</dbReference>
<keyword evidence="5" id="KW-1185">Reference proteome</keyword>
<feature type="binding site" evidence="3">
    <location>
        <position position="133"/>
    </location>
    <ligand>
        <name>Zn(2+)</name>
        <dbReference type="ChEBI" id="CHEBI:29105"/>
        <label>2</label>
    </ligand>
</feature>
<reference evidence="4 5" key="1">
    <citation type="submission" date="2020-08" db="EMBL/GenBank/DDBJ databases">
        <title>Sequencing the genomes of 1000 actinobacteria strains.</title>
        <authorList>
            <person name="Klenk H.-P."/>
        </authorList>
    </citation>
    <scope>NUCLEOTIDE SEQUENCE [LARGE SCALE GENOMIC DNA]</scope>
    <source>
        <strain evidence="4 5">DSM 20419</strain>
    </source>
</reference>
<dbReference type="PIRSF" id="PIRSF001359">
    <property type="entry name" value="F_bP_aldolase_II"/>
    <property type="match status" value="1"/>
</dbReference>
<dbReference type="OrthoDB" id="9803995at2"/>
<name>A0A7W4YG59_9MICO</name>
<sequence>MLIGLDEALRYAQKNNIAIAAVNTPYFEGLLGTIAAAEKAGVPVILQHAQVHESTLSIDDIGPAMLALATRSEAPFVLHVDHGEDIDYIARGLDIGFNSVMIDGSTLPYEENVARTTEVVKLAKERGVGVEGELGVMTGNENGDPSQGIADETLYTEPAQAKEFVERTGVTALAASFGTVHGMYHQEPKLNYELIEQLRDATGVPIVMHGGSGLSLDEYHRSITRGVRKINYYTYAAKAALDAALRAADEPNTILFPKVAKAVSAQVESDVAEFIQALRPGA</sequence>
<comment type="cofactor">
    <cofactor evidence="3">
        <name>Zn(2+)</name>
        <dbReference type="ChEBI" id="CHEBI:29105"/>
    </cofactor>
    <text evidence="3">Binds 2 Zn(2+) ions per subunit. One is catalytic and the other provides a structural contribution.</text>
</comment>
<feature type="binding site" evidence="2">
    <location>
        <begin position="231"/>
        <end position="234"/>
    </location>
    <ligand>
        <name>dihydroxyacetone phosphate</name>
        <dbReference type="ChEBI" id="CHEBI:57642"/>
    </ligand>
</feature>
<keyword evidence="3" id="KW-0479">Metal-binding</keyword>
<dbReference type="GO" id="GO:0005975">
    <property type="term" value="P:carbohydrate metabolic process"/>
    <property type="evidence" value="ECO:0007669"/>
    <property type="project" value="InterPro"/>
</dbReference>
<dbReference type="EC" id="4.1.2.13" evidence="4"/>
<dbReference type="InterPro" id="IPR013785">
    <property type="entry name" value="Aldolase_TIM"/>
</dbReference>
<dbReference type="GO" id="GO:0005829">
    <property type="term" value="C:cytosol"/>
    <property type="evidence" value="ECO:0007669"/>
    <property type="project" value="TreeGrafter"/>
</dbReference>
<feature type="active site" description="Proton donor" evidence="1">
    <location>
        <position position="81"/>
    </location>
</feature>
<feature type="binding site" evidence="2">
    <location>
        <begin position="210"/>
        <end position="212"/>
    </location>
    <ligand>
        <name>dihydroxyacetone phosphate</name>
        <dbReference type="ChEBI" id="CHEBI:57642"/>
    </ligand>
</feature>
<keyword evidence="4" id="KW-0456">Lyase</keyword>
<feature type="binding site" evidence="3">
    <location>
        <position position="209"/>
    </location>
    <ligand>
        <name>Zn(2+)</name>
        <dbReference type="ChEBI" id="CHEBI:29105"/>
        <label>1</label>
        <note>catalytic</note>
    </ligand>
</feature>
<dbReference type="RefSeq" id="WP_068495175.1">
    <property type="nucleotide sequence ID" value="NZ_CZJY01000085.1"/>
</dbReference>
<evidence type="ECO:0000256" key="3">
    <source>
        <dbReference type="PIRSR" id="PIRSR001359-3"/>
    </source>
</evidence>
<dbReference type="Pfam" id="PF01116">
    <property type="entry name" value="F_bP_aldolase"/>
    <property type="match status" value="1"/>
</dbReference>
<dbReference type="InterPro" id="IPR000771">
    <property type="entry name" value="FBA_II"/>
</dbReference>
<dbReference type="EMBL" id="JACHWJ010000003">
    <property type="protein sequence ID" value="MBB2958368.1"/>
    <property type="molecule type" value="Genomic_DNA"/>
</dbReference>
<protein>
    <submittedName>
        <fullName evidence="4">Fructose-bisphosphate aldolase class II</fullName>
        <ecNumber evidence="4">4.1.2.13</ecNumber>
    </submittedName>
</protein>
<gene>
    <name evidence="4" type="ORF">FHX72_002513</name>
</gene>
<feature type="binding site" evidence="3">
    <location>
        <position position="82"/>
    </location>
    <ligand>
        <name>Zn(2+)</name>
        <dbReference type="ChEBI" id="CHEBI:29105"/>
        <label>1</label>
        <note>catalytic</note>
    </ligand>
</feature>
<proteinExistence type="predicted"/>
<feature type="binding site" evidence="3">
    <location>
        <position position="181"/>
    </location>
    <ligand>
        <name>Zn(2+)</name>
        <dbReference type="ChEBI" id="CHEBI:29105"/>
        <label>1</label>
        <note>catalytic</note>
    </ligand>
</feature>
<dbReference type="PANTHER" id="PTHR30304">
    <property type="entry name" value="D-TAGATOSE-1,6-BISPHOSPHATE ALDOLASE"/>
    <property type="match status" value="1"/>
</dbReference>
<keyword evidence="3" id="KW-0862">Zinc</keyword>
<evidence type="ECO:0000313" key="5">
    <source>
        <dbReference type="Proteomes" id="UP000545286"/>
    </source>
</evidence>
<feature type="binding site" evidence="2">
    <location>
        <position position="182"/>
    </location>
    <ligand>
        <name>dihydroxyacetone phosphate</name>
        <dbReference type="ChEBI" id="CHEBI:57642"/>
    </ligand>
</feature>
<feature type="binding site" evidence="3">
    <location>
        <position position="103"/>
    </location>
    <ligand>
        <name>Zn(2+)</name>
        <dbReference type="ChEBI" id="CHEBI:29105"/>
        <label>2</label>
    </ligand>
</feature>
<dbReference type="GO" id="GO:0004332">
    <property type="term" value="F:fructose-bisphosphate aldolase activity"/>
    <property type="evidence" value="ECO:0007669"/>
    <property type="project" value="UniProtKB-EC"/>
</dbReference>
<evidence type="ECO:0000256" key="1">
    <source>
        <dbReference type="PIRSR" id="PIRSR001359-1"/>
    </source>
</evidence>
<dbReference type="GO" id="GO:0009025">
    <property type="term" value="F:tagatose-bisphosphate aldolase activity"/>
    <property type="evidence" value="ECO:0007669"/>
    <property type="project" value="TreeGrafter"/>
</dbReference>
<evidence type="ECO:0000313" key="4">
    <source>
        <dbReference type="EMBL" id="MBB2958368.1"/>
    </source>
</evidence>
<accession>A0A7W4YG59</accession>
<dbReference type="InterPro" id="IPR050246">
    <property type="entry name" value="Class_II_FBP_aldolase"/>
</dbReference>